<evidence type="ECO:0000313" key="3">
    <source>
        <dbReference type="Proteomes" id="UP000054321"/>
    </source>
</evidence>
<dbReference type="InParanoid" id="A0A0C3D971"/>
<keyword evidence="1" id="KW-1133">Transmembrane helix</keyword>
<feature type="transmembrane region" description="Helical" evidence="1">
    <location>
        <begin position="44"/>
        <end position="68"/>
    </location>
</feature>
<dbReference type="GO" id="GO:0000329">
    <property type="term" value="C:fungal-type vacuole membrane"/>
    <property type="evidence" value="ECO:0007669"/>
    <property type="project" value="InterPro"/>
</dbReference>
<keyword evidence="1" id="KW-0812">Transmembrane</keyword>
<evidence type="ECO:0000256" key="1">
    <source>
        <dbReference type="SAM" id="Phobius"/>
    </source>
</evidence>
<dbReference type="PANTHER" id="PTHR35895:SF1">
    <property type="entry name" value="LIPID-BINDING SERUM GLYCOPROTEIN C-TERMINAL DOMAIN-CONTAINING PROTEIN"/>
    <property type="match status" value="1"/>
</dbReference>
<keyword evidence="3" id="KW-1185">Reference proteome</keyword>
<accession>A0A0C3D971</accession>
<dbReference type="HOGENOM" id="CLU_035244_1_0_1"/>
<dbReference type="Pfam" id="PF12505">
    <property type="entry name" value="DUF3712"/>
    <property type="match status" value="1"/>
</dbReference>
<sequence>MSKNGSDGANGYVEKIETRGETFENATLPPATFGQKTKRHFKRFWWLHLIIFCASFLIIALCLVYVAMPHIAQDGVNDTSLRFYELQFLNPSPTQITLTQKAGLHSPSFYTPTLDPFSAGLWLVTNGTFSANPFTTIQFPSVHALHPDSNITFANQVLNILDSDLLAEYATEVLSQPNVTTALTGSTNLHEGKLPTVNIKYNSSTTYTSLNGLQGFNTTNLRLNLTAPAGQPNLLGTAFIPNPSVMTIEMGNVTLELSTASKGVVGVATILNLTISPGDNNLPMTAVVNETLITESLEPNGLVTMFIIGNSSVYNGNHITYYEKALSSNKLSLQMNVTQILLDSGY</sequence>
<protein>
    <submittedName>
        <fullName evidence="2">Uncharacterized protein</fullName>
    </submittedName>
</protein>
<organism evidence="2 3">
    <name type="scientific">Oidiodendron maius (strain Zn)</name>
    <dbReference type="NCBI Taxonomy" id="913774"/>
    <lineage>
        <taxon>Eukaryota</taxon>
        <taxon>Fungi</taxon>
        <taxon>Dikarya</taxon>
        <taxon>Ascomycota</taxon>
        <taxon>Pezizomycotina</taxon>
        <taxon>Leotiomycetes</taxon>
        <taxon>Leotiomycetes incertae sedis</taxon>
        <taxon>Myxotrichaceae</taxon>
        <taxon>Oidiodendron</taxon>
    </lineage>
</organism>
<reference evidence="2 3" key="1">
    <citation type="submission" date="2014-04" db="EMBL/GenBank/DDBJ databases">
        <authorList>
            <consortium name="DOE Joint Genome Institute"/>
            <person name="Kuo A."/>
            <person name="Martino E."/>
            <person name="Perotto S."/>
            <person name="Kohler A."/>
            <person name="Nagy L.G."/>
            <person name="Floudas D."/>
            <person name="Copeland A."/>
            <person name="Barry K.W."/>
            <person name="Cichocki N."/>
            <person name="Veneault-Fourrey C."/>
            <person name="LaButti K."/>
            <person name="Lindquist E.A."/>
            <person name="Lipzen A."/>
            <person name="Lundell T."/>
            <person name="Morin E."/>
            <person name="Murat C."/>
            <person name="Sun H."/>
            <person name="Tunlid A."/>
            <person name="Henrissat B."/>
            <person name="Grigoriev I.V."/>
            <person name="Hibbett D.S."/>
            <person name="Martin F."/>
            <person name="Nordberg H.P."/>
            <person name="Cantor M.N."/>
            <person name="Hua S.X."/>
        </authorList>
    </citation>
    <scope>NUCLEOTIDE SEQUENCE [LARGE SCALE GENOMIC DNA]</scope>
    <source>
        <strain evidence="2 3">Zn</strain>
    </source>
</reference>
<keyword evidence="1" id="KW-0472">Membrane</keyword>
<dbReference type="AlphaFoldDB" id="A0A0C3D971"/>
<gene>
    <name evidence="2" type="ORF">OIDMADRAFT_174785</name>
</gene>
<dbReference type="InterPro" id="IPR022185">
    <property type="entry name" value="DUF3712"/>
</dbReference>
<dbReference type="InterPro" id="IPR046368">
    <property type="entry name" value="Tag1"/>
</dbReference>
<dbReference type="PANTHER" id="PTHR35895">
    <property type="entry name" value="CHROMOSOME 16, WHOLE GENOME SHOTGUN SEQUENCE"/>
    <property type="match status" value="1"/>
</dbReference>
<name>A0A0C3D971_OIDMZ</name>
<dbReference type="OrthoDB" id="10039566at2759"/>
<evidence type="ECO:0000313" key="2">
    <source>
        <dbReference type="EMBL" id="KIN07884.1"/>
    </source>
</evidence>
<proteinExistence type="predicted"/>
<dbReference type="Proteomes" id="UP000054321">
    <property type="component" value="Unassembled WGS sequence"/>
</dbReference>
<reference evidence="3" key="2">
    <citation type="submission" date="2015-01" db="EMBL/GenBank/DDBJ databases">
        <title>Evolutionary Origins and Diversification of the Mycorrhizal Mutualists.</title>
        <authorList>
            <consortium name="DOE Joint Genome Institute"/>
            <consortium name="Mycorrhizal Genomics Consortium"/>
            <person name="Kohler A."/>
            <person name="Kuo A."/>
            <person name="Nagy L.G."/>
            <person name="Floudas D."/>
            <person name="Copeland A."/>
            <person name="Barry K.W."/>
            <person name="Cichocki N."/>
            <person name="Veneault-Fourrey C."/>
            <person name="LaButti K."/>
            <person name="Lindquist E.A."/>
            <person name="Lipzen A."/>
            <person name="Lundell T."/>
            <person name="Morin E."/>
            <person name="Murat C."/>
            <person name="Riley R."/>
            <person name="Ohm R."/>
            <person name="Sun H."/>
            <person name="Tunlid A."/>
            <person name="Henrissat B."/>
            <person name="Grigoriev I.V."/>
            <person name="Hibbett D.S."/>
            <person name="Martin F."/>
        </authorList>
    </citation>
    <scope>NUCLEOTIDE SEQUENCE [LARGE SCALE GENOMIC DNA]</scope>
    <source>
        <strain evidence="3">Zn</strain>
    </source>
</reference>
<dbReference type="STRING" id="913774.A0A0C3D971"/>
<dbReference type="EMBL" id="KN832870">
    <property type="protein sequence ID" value="KIN07884.1"/>
    <property type="molecule type" value="Genomic_DNA"/>
</dbReference>